<evidence type="ECO:0000256" key="6">
    <source>
        <dbReference type="ARBA" id="ARBA00023157"/>
    </source>
</evidence>
<evidence type="ECO:0000256" key="2">
    <source>
        <dbReference type="ARBA" id="ARBA00008127"/>
    </source>
</evidence>
<evidence type="ECO:0000256" key="1">
    <source>
        <dbReference type="ARBA" id="ARBA00004613"/>
    </source>
</evidence>
<evidence type="ECO:0000313" key="10">
    <source>
        <dbReference type="Proteomes" id="UP001634007"/>
    </source>
</evidence>
<dbReference type="GO" id="GO:0005576">
    <property type="term" value="C:extracellular region"/>
    <property type="evidence" value="ECO:0007669"/>
    <property type="project" value="UniProtKB-SubCell"/>
</dbReference>
<keyword evidence="3 7" id="KW-0217">Developmental protein</keyword>
<keyword evidence="4 7" id="KW-0964">Secreted</keyword>
<evidence type="ECO:0000256" key="4">
    <source>
        <dbReference type="ARBA" id="ARBA00022525"/>
    </source>
</evidence>
<protein>
    <recommendedName>
        <fullName evidence="7">Epidermal patterning factor-like protein</fullName>
    </recommendedName>
</protein>
<name>A0ABD3K7I8_EUCGL</name>
<comment type="function">
    <text evidence="7">Controls stomatal patterning.</text>
</comment>
<evidence type="ECO:0000256" key="8">
    <source>
        <dbReference type="SAM" id="MobiDB-lite"/>
    </source>
</evidence>
<dbReference type="InterPro" id="IPR039455">
    <property type="entry name" value="EPFL"/>
</dbReference>
<comment type="caution">
    <text evidence="9">The sequence shown here is derived from an EMBL/GenBank/DDBJ whole genome shotgun (WGS) entry which is preliminary data.</text>
</comment>
<dbReference type="Proteomes" id="UP001634007">
    <property type="component" value="Unassembled WGS sequence"/>
</dbReference>
<comment type="similarity">
    <text evidence="2 7">Belongs to the plant cysteine rich small secretory peptide family. Epidermal patterning factor subfamily.</text>
</comment>
<dbReference type="PANTHER" id="PTHR33109:SF3">
    <property type="entry name" value="EPIDERMAL PATTERNING FACTOR-LIKE PROTEIN"/>
    <property type="match status" value="1"/>
</dbReference>
<keyword evidence="10" id="KW-1185">Reference proteome</keyword>
<feature type="compositionally biased region" description="Basic and acidic residues" evidence="8">
    <location>
        <begin position="56"/>
        <end position="73"/>
    </location>
</feature>
<reference evidence="9 10" key="1">
    <citation type="submission" date="2024-11" db="EMBL/GenBank/DDBJ databases">
        <title>Chromosome-level genome assembly of Eucalyptus globulus Labill. provides insights into its genome evolution.</title>
        <authorList>
            <person name="Li X."/>
        </authorList>
    </citation>
    <scope>NUCLEOTIDE SEQUENCE [LARGE SCALE GENOMIC DNA]</scope>
    <source>
        <strain evidence="9">CL2024</strain>
        <tissue evidence="9">Fresh tender leaves</tissue>
    </source>
</reference>
<evidence type="ECO:0000313" key="9">
    <source>
        <dbReference type="EMBL" id="KAL3735991.1"/>
    </source>
</evidence>
<dbReference type="PANTHER" id="PTHR33109">
    <property type="entry name" value="EPIDERMAL PATTERNING FACTOR-LIKE PROTEIN 4"/>
    <property type="match status" value="1"/>
</dbReference>
<keyword evidence="5 7" id="KW-0732">Signal</keyword>
<dbReference type="Pfam" id="PF17181">
    <property type="entry name" value="EPF"/>
    <property type="match status" value="1"/>
</dbReference>
<dbReference type="EMBL" id="JBJKBG010000006">
    <property type="protein sequence ID" value="KAL3735991.1"/>
    <property type="molecule type" value="Genomic_DNA"/>
</dbReference>
<feature type="chain" id="PRO_5044534004" description="Epidermal patterning factor-like protein" evidence="7">
    <location>
        <begin position="22"/>
        <end position="136"/>
    </location>
</feature>
<evidence type="ECO:0000256" key="7">
    <source>
        <dbReference type="RuleBase" id="RU367102"/>
    </source>
</evidence>
<keyword evidence="6" id="KW-1015">Disulfide bond</keyword>
<feature type="signal peptide" evidence="7">
    <location>
        <begin position="1"/>
        <end position="21"/>
    </location>
</feature>
<accession>A0ABD3K7I8</accession>
<dbReference type="AlphaFoldDB" id="A0ABD3K7I8"/>
<gene>
    <name evidence="9" type="ORF">ACJRO7_025014</name>
</gene>
<comment type="subcellular location">
    <subcellularLocation>
        <location evidence="1 7">Secreted</location>
    </subcellularLocation>
</comment>
<feature type="region of interest" description="Disordered" evidence="8">
    <location>
        <begin position="45"/>
        <end position="85"/>
    </location>
</feature>
<organism evidence="9 10">
    <name type="scientific">Eucalyptus globulus</name>
    <name type="common">Tasmanian blue gum</name>
    <dbReference type="NCBI Taxonomy" id="34317"/>
    <lineage>
        <taxon>Eukaryota</taxon>
        <taxon>Viridiplantae</taxon>
        <taxon>Streptophyta</taxon>
        <taxon>Embryophyta</taxon>
        <taxon>Tracheophyta</taxon>
        <taxon>Spermatophyta</taxon>
        <taxon>Magnoliopsida</taxon>
        <taxon>eudicotyledons</taxon>
        <taxon>Gunneridae</taxon>
        <taxon>Pentapetalae</taxon>
        <taxon>rosids</taxon>
        <taxon>malvids</taxon>
        <taxon>Myrtales</taxon>
        <taxon>Myrtaceae</taxon>
        <taxon>Myrtoideae</taxon>
        <taxon>Eucalypteae</taxon>
        <taxon>Eucalyptus</taxon>
    </lineage>
</organism>
<evidence type="ECO:0000256" key="3">
    <source>
        <dbReference type="ARBA" id="ARBA00022473"/>
    </source>
</evidence>
<proteinExistence type="inferred from homology"/>
<sequence length="136" mass="15171">MMEKRSCGALFLVLHLSWVSARSSIFAQNGGDRRGVALLLSETNPEMLPSSKHPRTLSERAEEIRSCEQEEGRNQMGGSKIGSRPPRCEHKCYGCTPCEPTQVPATHNGHAHVRVQYTNYEPEGWKCKCGPSLYNP</sequence>
<evidence type="ECO:0000256" key="5">
    <source>
        <dbReference type="ARBA" id="ARBA00022729"/>
    </source>
</evidence>
<dbReference type="GO" id="GO:0010052">
    <property type="term" value="P:guard cell differentiation"/>
    <property type="evidence" value="ECO:0007669"/>
    <property type="project" value="UniProtKB-UniRule"/>
</dbReference>